<dbReference type="GO" id="GO:0016787">
    <property type="term" value="F:hydrolase activity"/>
    <property type="evidence" value="ECO:0007669"/>
    <property type="project" value="UniProtKB-KW"/>
</dbReference>
<dbReference type="InterPro" id="IPR029058">
    <property type="entry name" value="AB_hydrolase_fold"/>
</dbReference>
<feature type="domain" description="AB hydrolase-1" evidence="1">
    <location>
        <begin position="17"/>
        <end position="262"/>
    </location>
</feature>
<dbReference type="Pfam" id="PF12697">
    <property type="entry name" value="Abhydrolase_6"/>
    <property type="match status" value="1"/>
</dbReference>
<dbReference type="Proteomes" id="UP001385809">
    <property type="component" value="Unassembled WGS sequence"/>
</dbReference>
<reference evidence="2 3" key="1">
    <citation type="submission" date="2024-03" db="EMBL/GenBank/DDBJ databases">
        <title>Actinomycetospora sp. OC33-EN08, a novel actinomycete isolated from wild orchid (Aerides multiflora).</title>
        <authorList>
            <person name="Suriyachadkun C."/>
        </authorList>
    </citation>
    <scope>NUCLEOTIDE SEQUENCE [LARGE SCALE GENOMIC DNA]</scope>
    <source>
        <strain evidence="2 3">OC33-EN08</strain>
    </source>
</reference>
<dbReference type="PANTHER" id="PTHR43194">
    <property type="entry name" value="HYDROLASE ALPHA/BETA FOLD FAMILY"/>
    <property type="match status" value="1"/>
</dbReference>
<evidence type="ECO:0000313" key="2">
    <source>
        <dbReference type="EMBL" id="MEJ2869121.1"/>
    </source>
</evidence>
<proteinExistence type="predicted"/>
<dbReference type="EMBL" id="JBBEGN010000006">
    <property type="protein sequence ID" value="MEJ2869121.1"/>
    <property type="molecule type" value="Genomic_DNA"/>
</dbReference>
<dbReference type="InterPro" id="IPR050228">
    <property type="entry name" value="Carboxylesterase_BioH"/>
</dbReference>
<organism evidence="2 3">
    <name type="scientific">Actinomycetospora aurantiaca</name>
    <dbReference type="NCBI Taxonomy" id="3129233"/>
    <lineage>
        <taxon>Bacteria</taxon>
        <taxon>Bacillati</taxon>
        <taxon>Actinomycetota</taxon>
        <taxon>Actinomycetes</taxon>
        <taxon>Pseudonocardiales</taxon>
        <taxon>Pseudonocardiaceae</taxon>
        <taxon>Actinomycetospora</taxon>
    </lineage>
</organism>
<dbReference type="InterPro" id="IPR000073">
    <property type="entry name" value="AB_hydrolase_1"/>
</dbReference>
<comment type="caution">
    <text evidence="2">The sequence shown here is derived from an EMBL/GenBank/DDBJ whole genome shotgun (WGS) entry which is preliminary data.</text>
</comment>
<dbReference type="PRINTS" id="PR00111">
    <property type="entry name" value="ABHYDROLASE"/>
</dbReference>
<sequence>MAALHVTESGRDDGPLLVLLHGAGNSHGTFGFVGEGLEALGTRARLLAVDLRGHGVSPRTPAEYGLDAYTADVEALLDEVGPAHVVGNSLGGAIAWTLAQRRPELVRAALLEDPPLRRVDLDAAAAVFGALRDQVRRWQATGATLETVAAVLGAMPGPGGRRPSDVQAADAIEARAQGLLDVDPEALGAVADGTTLATIDLAAPPRVPVRVLAADEARGSVLPEAAAAALVAAHPDVTVRRWPDAGHVVHDEIAHRRDWLAEVDALLAR</sequence>
<dbReference type="SUPFAM" id="SSF53474">
    <property type="entry name" value="alpha/beta-Hydrolases"/>
    <property type="match status" value="1"/>
</dbReference>
<protein>
    <submittedName>
        <fullName evidence="2">Alpha/beta fold hydrolase</fullName>
    </submittedName>
</protein>
<gene>
    <name evidence="2" type="ORF">WCD74_15210</name>
</gene>
<name>A0ABU8MQB9_9PSEU</name>
<accession>A0ABU8MQB9</accession>
<dbReference type="Gene3D" id="3.40.50.1820">
    <property type="entry name" value="alpha/beta hydrolase"/>
    <property type="match status" value="1"/>
</dbReference>
<keyword evidence="3" id="KW-1185">Reference proteome</keyword>
<evidence type="ECO:0000313" key="3">
    <source>
        <dbReference type="Proteomes" id="UP001385809"/>
    </source>
</evidence>
<evidence type="ECO:0000259" key="1">
    <source>
        <dbReference type="Pfam" id="PF12697"/>
    </source>
</evidence>
<dbReference type="RefSeq" id="WP_337695699.1">
    <property type="nucleotide sequence ID" value="NZ_JBBEGN010000006.1"/>
</dbReference>
<keyword evidence="2" id="KW-0378">Hydrolase</keyword>
<dbReference type="PANTHER" id="PTHR43194:SF2">
    <property type="entry name" value="PEROXISOMAL MEMBRANE PROTEIN LPX1"/>
    <property type="match status" value="1"/>
</dbReference>